<dbReference type="EMBL" id="BMFV01000012">
    <property type="protein sequence ID" value="GGH81398.1"/>
    <property type="molecule type" value="Genomic_DNA"/>
</dbReference>
<comment type="caution">
    <text evidence="1">The sequence shown here is derived from an EMBL/GenBank/DDBJ whole genome shotgun (WGS) entry which is preliminary data.</text>
</comment>
<reference evidence="1" key="1">
    <citation type="journal article" date="2014" name="Int. J. Syst. Evol. Microbiol.">
        <title>Complete genome sequence of Corynebacterium casei LMG S-19264T (=DSM 44701T), isolated from a smear-ripened cheese.</title>
        <authorList>
            <consortium name="US DOE Joint Genome Institute (JGI-PGF)"/>
            <person name="Walter F."/>
            <person name="Albersmeier A."/>
            <person name="Kalinowski J."/>
            <person name="Ruckert C."/>
        </authorList>
    </citation>
    <scope>NUCLEOTIDE SEQUENCE</scope>
    <source>
        <strain evidence="1">CGMCC 1.12777</strain>
    </source>
</reference>
<name>A0A8J3ELK5_9BACL</name>
<gene>
    <name evidence="1" type="ORF">GCM10007096_19240</name>
</gene>
<dbReference type="Proteomes" id="UP000656813">
    <property type="component" value="Unassembled WGS sequence"/>
</dbReference>
<proteinExistence type="predicted"/>
<organism evidence="1 2">
    <name type="scientific">Pullulanibacillus pueri</name>
    <dbReference type="NCBI Taxonomy" id="1437324"/>
    <lineage>
        <taxon>Bacteria</taxon>
        <taxon>Bacillati</taxon>
        <taxon>Bacillota</taxon>
        <taxon>Bacilli</taxon>
        <taxon>Bacillales</taxon>
        <taxon>Sporolactobacillaceae</taxon>
        <taxon>Pullulanibacillus</taxon>
    </lineage>
</organism>
<accession>A0A8J3ELK5</accession>
<evidence type="ECO:0000313" key="2">
    <source>
        <dbReference type="Proteomes" id="UP000656813"/>
    </source>
</evidence>
<reference evidence="1" key="2">
    <citation type="submission" date="2020-09" db="EMBL/GenBank/DDBJ databases">
        <authorList>
            <person name="Sun Q."/>
            <person name="Zhou Y."/>
        </authorList>
    </citation>
    <scope>NUCLEOTIDE SEQUENCE</scope>
    <source>
        <strain evidence="1">CGMCC 1.12777</strain>
    </source>
</reference>
<evidence type="ECO:0000313" key="1">
    <source>
        <dbReference type="EMBL" id="GGH81398.1"/>
    </source>
</evidence>
<keyword evidence="2" id="KW-1185">Reference proteome</keyword>
<protein>
    <submittedName>
        <fullName evidence="1">Uncharacterized protein</fullName>
    </submittedName>
</protein>
<sequence>MALQLESVKLTLEASFLPVNYMHPEGIWIHEYQQLCVSPRQEFIDFSYILRQLMFRG</sequence>
<dbReference type="AlphaFoldDB" id="A0A8J3ELK5"/>
<dbReference type="RefSeq" id="WP_188497186.1">
    <property type="nucleotide sequence ID" value="NZ_BMFV01000012.1"/>
</dbReference>